<gene>
    <name evidence="1" type="ORF">FUAX_03010</name>
</gene>
<evidence type="ECO:0000313" key="2">
    <source>
        <dbReference type="Proteomes" id="UP001348817"/>
    </source>
</evidence>
<evidence type="ECO:0008006" key="3">
    <source>
        <dbReference type="Google" id="ProtNLM"/>
    </source>
</evidence>
<protein>
    <recommendedName>
        <fullName evidence="3">DUF885 domain-containing protein</fullName>
    </recommendedName>
</protein>
<dbReference type="Proteomes" id="UP001348817">
    <property type="component" value="Chromosome"/>
</dbReference>
<keyword evidence="2" id="KW-1185">Reference proteome</keyword>
<dbReference type="AlphaFoldDB" id="A0AAU9CNE7"/>
<dbReference type="KEGG" id="fax:FUAX_03010"/>
<name>A0AAU9CNE7_9BACT</name>
<dbReference type="PANTHER" id="PTHR33361">
    <property type="entry name" value="GLR0591 PROTEIN"/>
    <property type="match status" value="1"/>
</dbReference>
<dbReference type="PANTHER" id="PTHR33361:SF16">
    <property type="entry name" value="DUF885 DOMAIN-CONTAINING PROTEIN"/>
    <property type="match status" value="1"/>
</dbReference>
<dbReference type="Pfam" id="PF05960">
    <property type="entry name" value="DUF885"/>
    <property type="match status" value="1"/>
</dbReference>
<organism evidence="1 2">
    <name type="scientific">Fulvitalea axinellae</name>
    <dbReference type="NCBI Taxonomy" id="1182444"/>
    <lineage>
        <taxon>Bacteria</taxon>
        <taxon>Pseudomonadati</taxon>
        <taxon>Bacteroidota</taxon>
        <taxon>Cytophagia</taxon>
        <taxon>Cytophagales</taxon>
        <taxon>Persicobacteraceae</taxon>
        <taxon>Fulvitalea</taxon>
    </lineage>
</organism>
<proteinExistence type="predicted"/>
<dbReference type="InterPro" id="IPR010281">
    <property type="entry name" value="DUF885"/>
</dbReference>
<sequence length="611" mass="69174">MFRIPKALLPAFCVLALSSCGKKGDGKAEASLKSETEDKKAVELFEASFQNRVDRDPNFQAYLGIKKDQDKWTDISAAFAKENHAIRLEDQKKANAIDRTKLSEDNALSLDLFLLETETAIKGNDFRLYSYPVNQMHGLQAEAPALLINMHRIADVADAKAYIARLNAVPNMVDQLIEGLKEREAAGIMPPKFVHDHVIRDCKNIITGKPFDKSSKESTLRTDFAEKINKAEAIAQAEKEALIKEADKALVESFKPAYEKLAAFVTEQKSRANTDDGVWKFPEGEKFYQYALEKITTTKLTAEEIHNIGLKEVERIHGEMTAIKDKVGFKGTLQEFFAFMRTDKQFYFADTKEGRAEYLQKATAIIDNMKGRLDELFLTKPKASLVTKKVEAFREKSAGKAFYEAPALDGSRPGTYYANLYRMEEMPSYQMEALAYHEGIPGHHMQISIAQELTGVPQFRKFGRYTAYIEGWALYTEFIPKEMGLYADPYSDFGRLAMELWRACRLVVDTGIHSKKWTREQGIAFYKENTPNAEGDCVKMVERHIVMPAQATAYKIGMLKIIELRKKAKTALGDKFDVREFHDVVLTKGPLPLNILEKQVDSWVASKKAKV</sequence>
<accession>A0AAU9CNE7</accession>
<dbReference type="RefSeq" id="WP_338393167.1">
    <property type="nucleotide sequence ID" value="NZ_AP025314.1"/>
</dbReference>
<dbReference type="EMBL" id="AP025314">
    <property type="protein sequence ID" value="BDD07869.1"/>
    <property type="molecule type" value="Genomic_DNA"/>
</dbReference>
<reference evidence="1 2" key="1">
    <citation type="submission" date="2021-12" db="EMBL/GenBank/DDBJ databases">
        <title>Genome sequencing of bacteria with rrn-lacking chromosome and rrn-plasmid.</title>
        <authorList>
            <person name="Anda M."/>
            <person name="Iwasaki W."/>
        </authorList>
    </citation>
    <scope>NUCLEOTIDE SEQUENCE [LARGE SCALE GENOMIC DNA]</scope>
    <source>
        <strain evidence="1 2">DSM 100852</strain>
    </source>
</reference>
<evidence type="ECO:0000313" key="1">
    <source>
        <dbReference type="EMBL" id="BDD07869.1"/>
    </source>
</evidence>